<dbReference type="InterPro" id="IPR001623">
    <property type="entry name" value="DnaJ_domain"/>
</dbReference>
<feature type="region of interest" description="Disordered" evidence="1">
    <location>
        <begin position="62"/>
        <end position="173"/>
    </location>
</feature>
<dbReference type="Pfam" id="PF00226">
    <property type="entry name" value="DnaJ"/>
    <property type="match status" value="1"/>
</dbReference>
<dbReference type="PROSITE" id="PS00636">
    <property type="entry name" value="DNAJ_1"/>
    <property type="match status" value="1"/>
</dbReference>
<feature type="domain" description="J" evidence="2">
    <location>
        <begin position="5"/>
        <end position="72"/>
    </location>
</feature>
<evidence type="ECO:0000256" key="1">
    <source>
        <dbReference type="SAM" id="MobiDB-lite"/>
    </source>
</evidence>
<gene>
    <name evidence="3" type="ORF">N8I77_003650</name>
</gene>
<dbReference type="SMART" id="SM00271">
    <property type="entry name" value="DnaJ"/>
    <property type="match status" value="1"/>
</dbReference>
<proteinExistence type="predicted"/>
<protein>
    <recommendedName>
        <fullName evidence="2">J domain-containing protein</fullName>
    </recommendedName>
</protein>
<feature type="compositionally biased region" description="Basic residues" evidence="1">
    <location>
        <begin position="123"/>
        <end position="133"/>
    </location>
</feature>
<evidence type="ECO:0000313" key="3">
    <source>
        <dbReference type="EMBL" id="KAK2610200.1"/>
    </source>
</evidence>
<dbReference type="Proteomes" id="UP001265746">
    <property type="component" value="Unassembled WGS sequence"/>
</dbReference>
<dbReference type="PRINTS" id="PR00625">
    <property type="entry name" value="JDOMAIN"/>
</dbReference>
<sequence length="299" mass="34716">MSAQNYYEVLGVPADASFAEIQKAFFKESLAKQPDKRDKSEAEKAHREYVLISAAYNVLKDSQSRSKYDESFQRAKKTKESRPTSENSWVFNEPKDGGARGPQPSQFPGNPRFYADQDELNARRHQRARRANRKQQEKWRNQTDPDAPEDAREEHMPYEAPPPEADERSSPEEEAWLKFQNAKNNVHGLSFALKDVLYTLLEIIRSLRRVDAVKRHACQAREQLRFIEASFHNLETDIASVYSPEFLTDPTIARINRMMDLEEHVRKFVGLRRGLSEEYATATSKFLMKAMNKWVQLCK</sequence>
<dbReference type="InterPro" id="IPR018253">
    <property type="entry name" value="DnaJ_domain_CS"/>
</dbReference>
<dbReference type="InterPro" id="IPR053025">
    <property type="entry name" value="Mito_ATP_Synthase-Asso"/>
</dbReference>
<dbReference type="SUPFAM" id="SSF46565">
    <property type="entry name" value="Chaperone J-domain"/>
    <property type="match status" value="1"/>
</dbReference>
<organism evidence="3 4">
    <name type="scientific">Phomopsis amygdali</name>
    <name type="common">Fusicoccum amygdali</name>
    <dbReference type="NCBI Taxonomy" id="1214568"/>
    <lineage>
        <taxon>Eukaryota</taxon>
        <taxon>Fungi</taxon>
        <taxon>Dikarya</taxon>
        <taxon>Ascomycota</taxon>
        <taxon>Pezizomycotina</taxon>
        <taxon>Sordariomycetes</taxon>
        <taxon>Sordariomycetidae</taxon>
        <taxon>Diaporthales</taxon>
        <taxon>Diaporthaceae</taxon>
        <taxon>Diaporthe</taxon>
    </lineage>
</organism>
<dbReference type="InterPro" id="IPR036869">
    <property type="entry name" value="J_dom_sf"/>
</dbReference>
<dbReference type="PANTHER" id="PTHR44873:SF1">
    <property type="entry name" value="DNAJ HOMOLOG SUBFAMILY C MEMBER 30, MITOCHONDRIAL"/>
    <property type="match status" value="1"/>
</dbReference>
<keyword evidence="4" id="KW-1185">Reference proteome</keyword>
<name>A0AAD9SIF5_PHOAM</name>
<feature type="compositionally biased region" description="Basic and acidic residues" evidence="1">
    <location>
        <begin position="134"/>
        <end position="157"/>
    </location>
</feature>
<dbReference type="CDD" id="cd06257">
    <property type="entry name" value="DnaJ"/>
    <property type="match status" value="1"/>
</dbReference>
<dbReference type="Gene3D" id="1.10.287.110">
    <property type="entry name" value="DnaJ domain"/>
    <property type="match status" value="1"/>
</dbReference>
<dbReference type="AlphaFoldDB" id="A0AAD9SIF5"/>
<dbReference type="PROSITE" id="PS50076">
    <property type="entry name" value="DNAJ_2"/>
    <property type="match status" value="1"/>
</dbReference>
<reference evidence="3" key="1">
    <citation type="submission" date="2023-06" db="EMBL/GenBank/DDBJ databases">
        <authorList>
            <person name="Noh H."/>
        </authorList>
    </citation>
    <scope>NUCLEOTIDE SEQUENCE</scope>
    <source>
        <strain evidence="3">DUCC20226</strain>
    </source>
</reference>
<evidence type="ECO:0000313" key="4">
    <source>
        <dbReference type="Proteomes" id="UP001265746"/>
    </source>
</evidence>
<comment type="caution">
    <text evidence="3">The sequence shown here is derived from an EMBL/GenBank/DDBJ whole genome shotgun (WGS) entry which is preliminary data.</text>
</comment>
<feature type="compositionally biased region" description="Basic and acidic residues" evidence="1">
    <location>
        <begin position="62"/>
        <end position="83"/>
    </location>
</feature>
<evidence type="ECO:0000259" key="2">
    <source>
        <dbReference type="PROSITE" id="PS50076"/>
    </source>
</evidence>
<dbReference type="PANTHER" id="PTHR44873">
    <property type="entry name" value="DNAJ HOMOLOG SUBFAMILY C MEMBER 30, MITOCHONDRIAL"/>
    <property type="match status" value="1"/>
</dbReference>
<accession>A0AAD9SIF5</accession>
<dbReference type="EMBL" id="JAUJFL010000002">
    <property type="protein sequence ID" value="KAK2610200.1"/>
    <property type="molecule type" value="Genomic_DNA"/>
</dbReference>